<protein>
    <submittedName>
        <fullName evidence="1">ABC transporter substrate-binding protein</fullName>
    </submittedName>
</protein>
<reference evidence="1 2" key="1">
    <citation type="submission" date="2024-09" db="EMBL/GenBank/DDBJ databases">
        <authorList>
            <person name="Sun Q."/>
            <person name="Mori K."/>
        </authorList>
    </citation>
    <scope>NUCLEOTIDE SEQUENCE [LARGE SCALE GENOMIC DNA]</scope>
    <source>
        <strain evidence="1 2">TBRC 3947</strain>
    </source>
</reference>
<dbReference type="Pfam" id="PF01547">
    <property type="entry name" value="SBP_bac_1"/>
    <property type="match status" value="1"/>
</dbReference>
<keyword evidence="2" id="KW-1185">Reference proteome</keyword>
<proteinExistence type="predicted"/>
<comment type="caution">
    <text evidence="1">The sequence shown here is derived from an EMBL/GenBank/DDBJ whole genome shotgun (WGS) entry which is preliminary data.</text>
</comment>
<dbReference type="PANTHER" id="PTHR43649">
    <property type="entry name" value="ARABINOSE-BINDING PROTEIN-RELATED"/>
    <property type="match status" value="1"/>
</dbReference>
<gene>
    <name evidence="1" type="ORF">ACFFIA_17840</name>
</gene>
<dbReference type="Gene3D" id="3.40.190.10">
    <property type="entry name" value="Periplasmic binding protein-like II"/>
    <property type="match status" value="1"/>
</dbReference>
<dbReference type="RefSeq" id="WP_377252364.1">
    <property type="nucleotide sequence ID" value="NZ_JBHLUH010000036.1"/>
</dbReference>
<dbReference type="SUPFAM" id="SSF53850">
    <property type="entry name" value="Periplasmic binding protein-like II"/>
    <property type="match status" value="1"/>
</dbReference>
<dbReference type="EMBL" id="JBHLUH010000036">
    <property type="protein sequence ID" value="MFC0529520.1"/>
    <property type="molecule type" value="Genomic_DNA"/>
</dbReference>
<sequence length="410" mass="44165">MAAVAMLLSGCGGGDSGDEGNEIVLDFPSWQVNEPGNGDVLKAIVADFEKTHPNVKVNLYFVSNDDFQNQMVTRLSAGRPPDVIASGNHFFAFAATGQLEPLDERLKSSGLLDQWRDFSKERIIDGQQLALPLHALTRVIFYNETFLQQAGVTAPPSTPEGLRDAVNKLGAAGGSNFNPWGATTTSHSNLFGESNSFIVGMGGAWITDGRWSVTDPKTVAAVELYRELAKKAPPGLNGGQYRQLLADGKVAMSHDGNWVQSFLDDNAPADVLPKIQAAPSPFQNSIALVGTSLSIPKGISDERKQLVWELIETAAKPEIQALWAEKVYAAPGRVGVVPAELATRLPVVGVVEKNVENAVPEFPPSDNFRANFGEIEKTIIDAMMRLLTTDDPTMTVLTDLEKKLAAITQP</sequence>
<organism evidence="1 2">
    <name type="scientific">Phytohabitans kaempferiae</name>
    <dbReference type="NCBI Taxonomy" id="1620943"/>
    <lineage>
        <taxon>Bacteria</taxon>
        <taxon>Bacillati</taxon>
        <taxon>Actinomycetota</taxon>
        <taxon>Actinomycetes</taxon>
        <taxon>Micromonosporales</taxon>
        <taxon>Micromonosporaceae</taxon>
    </lineage>
</organism>
<evidence type="ECO:0000313" key="1">
    <source>
        <dbReference type="EMBL" id="MFC0529520.1"/>
    </source>
</evidence>
<dbReference type="InterPro" id="IPR050490">
    <property type="entry name" value="Bact_solute-bd_prot1"/>
</dbReference>
<name>A0ABV6M4A3_9ACTN</name>
<evidence type="ECO:0000313" key="2">
    <source>
        <dbReference type="Proteomes" id="UP001589867"/>
    </source>
</evidence>
<dbReference type="InterPro" id="IPR006059">
    <property type="entry name" value="SBP"/>
</dbReference>
<dbReference type="PANTHER" id="PTHR43649:SF12">
    <property type="entry name" value="DIACETYLCHITOBIOSE BINDING PROTEIN DASA"/>
    <property type="match status" value="1"/>
</dbReference>
<accession>A0ABV6M4A3</accession>
<dbReference type="Proteomes" id="UP001589867">
    <property type="component" value="Unassembled WGS sequence"/>
</dbReference>